<name>A0ABY7K4B5_9ACTN</name>
<keyword evidence="5" id="KW-1185">Reference proteome</keyword>
<dbReference type="Gene3D" id="3.30.450.40">
    <property type="match status" value="1"/>
</dbReference>
<accession>A0ABY7K4B5</accession>
<evidence type="ECO:0000256" key="1">
    <source>
        <dbReference type="ARBA" id="ARBA00023015"/>
    </source>
</evidence>
<dbReference type="InterPro" id="IPR036388">
    <property type="entry name" value="WH-like_DNA-bd_sf"/>
</dbReference>
<evidence type="ECO:0000259" key="3">
    <source>
        <dbReference type="PROSITE" id="PS50921"/>
    </source>
</evidence>
<feature type="domain" description="ANTAR" evidence="3">
    <location>
        <begin position="13"/>
        <end position="75"/>
    </location>
</feature>
<organism evidence="4 5">
    <name type="scientific">Streptomyces cinnabarinus</name>
    <dbReference type="NCBI Taxonomy" id="67287"/>
    <lineage>
        <taxon>Bacteria</taxon>
        <taxon>Bacillati</taxon>
        <taxon>Actinomycetota</taxon>
        <taxon>Actinomycetes</taxon>
        <taxon>Kitasatosporales</taxon>
        <taxon>Streptomycetaceae</taxon>
        <taxon>Streptomyces</taxon>
    </lineage>
</organism>
<dbReference type="Gene3D" id="1.10.10.10">
    <property type="entry name" value="Winged helix-like DNA-binding domain superfamily/Winged helix DNA-binding domain"/>
    <property type="match status" value="1"/>
</dbReference>
<gene>
    <name evidence="4" type="ORF">STRCI_000375</name>
</gene>
<dbReference type="PROSITE" id="PS50921">
    <property type="entry name" value="ANTAR"/>
    <property type="match status" value="1"/>
</dbReference>
<sequence length="278" mass="30282">MTDPEGEHDRAELERLRAEVRDLRARALTHPLIAQAQGIVQERYALRDADSAFALMRRASQHRNVRMRTLAEALVTLPRPDERAPLWFPRRTLTAEPALTFPAARDTGTGSPGAVLRAVLSQTLAVVDTPMGNVQLVDRARGGLRMERHAGLTEDFVDFFAHVGVEGTSCAQAARDIAQVTVRDVASDPVFTESAREAILAAGSRACHSVPLTTAGGLCVGMVSAHFDRRVEGMTAAQLKALEEVGAQTGRWLAWHDRTVLLGALEYLHLLGRGSGRR</sequence>
<dbReference type="InterPro" id="IPR003018">
    <property type="entry name" value="GAF"/>
</dbReference>
<dbReference type="RefSeq" id="WP_269657020.1">
    <property type="nucleotide sequence ID" value="NZ_CP114413.1"/>
</dbReference>
<keyword evidence="2" id="KW-0804">Transcription</keyword>
<dbReference type="EMBL" id="CP114413">
    <property type="protein sequence ID" value="WAZ19333.1"/>
    <property type="molecule type" value="Genomic_DNA"/>
</dbReference>
<dbReference type="Pfam" id="PF03861">
    <property type="entry name" value="ANTAR"/>
    <property type="match status" value="1"/>
</dbReference>
<dbReference type="Proteomes" id="UP001164439">
    <property type="component" value="Chromosome"/>
</dbReference>
<protein>
    <submittedName>
        <fullName evidence="4">ANTAR domain-containing protein</fullName>
    </submittedName>
</protein>
<reference evidence="4" key="1">
    <citation type="submission" date="2022-12" db="EMBL/GenBank/DDBJ databases">
        <authorList>
            <person name="Ruckert C."/>
            <person name="Busche T."/>
            <person name="Kalinowski J."/>
            <person name="Wittmann C."/>
        </authorList>
    </citation>
    <scope>NUCLEOTIDE SEQUENCE</scope>
    <source>
        <strain evidence="4">DSM 40467</strain>
    </source>
</reference>
<dbReference type="InterPro" id="IPR029016">
    <property type="entry name" value="GAF-like_dom_sf"/>
</dbReference>
<evidence type="ECO:0000313" key="5">
    <source>
        <dbReference type="Proteomes" id="UP001164439"/>
    </source>
</evidence>
<evidence type="ECO:0000313" key="4">
    <source>
        <dbReference type="EMBL" id="WAZ19333.1"/>
    </source>
</evidence>
<dbReference type="SUPFAM" id="SSF55781">
    <property type="entry name" value="GAF domain-like"/>
    <property type="match status" value="1"/>
</dbReference>
<proteinExistence type="predicted"/>
<dbReference type="Pfam" id="PF01590">
    <property type="entry name" value="GAF"/>
    <property type="match status" value="1"/>
</dbReference>
<keyword evidence="1" id="KW-0805">Transcription regulation</keyword>
<dbReference type="SMART" id="SM01012">
    <property type="entry name" value="ANTAR"/>
    <property type="match status" value="1"/>
</dbReference>
<evidence type="ECO:0000256" key="2">
    <source>
        <dbReference type="ARBA" id="ARBA00023163"/>
    </source>
</evidence>
<dbReference type="InterPro" id="IPR005561">
    <property type="entry name" value="ANTAR"/>
</dbReference>